<feature type="region of interest" description="Disordered" evidence="1">
    <location>
        <begin position="100"/>
        <end position="135"/>
    </location>
</feature>
<dbReference type="Proteomes" id="UP000245207">
    <property type="component" value="Unassembled WGS sequence"/>
</dbReference>
<feature type="region of interest" description="Disordered" evidence="1">
    <location>
        <begin position="1"/>
        <end position="81"/>
    </location>
</feature>
<evidence type="ECO:0000313" key="3">
    <source>
        <dbReference type="Proteomes" id="UP000245207"/>
    </source>
</evidence>
<feature type="region of interest" description="Disordered" evidence="1">
    <location>
        <begin position="426"/>
        <end position="468"/>
    </location>
</feature>
<feature type="compositionally biased region" description="Basic residues" evidence="1">
    <location>
        <begin position="1"/>
        <end position="11"/>
    </location>
</feature>
<accession>A0A2U1KUI9</accession>
<dbReference type="PANTHER" id="PTHR31286:SF180">
    <property type="entry name" value="OS10G0362600 PROTEIN"/>
    <property type="match status" value="1"/>
</dbReference>
<dbReference type="InterPro" id="IPR040256">
    <property type="entry name" value="At4g02000-like"/>
</dbReference>
<comment type="caution">
    <text evidence="2">The sequence shown here is derived from an EMBL/GenBank/DDBJ whole genome shotgun (WGS) entry which is preliminary data.</text>
</comment>
<dbReference type="AlphaFoldDB" id="A0A2U1KUI9"/>
<sequence>MTNKKKQRSGRQIRAPVWLKDHVMSTMSKKSNEHDIEPSIEEIRAQNSDLPREGEDCVQDNDSVKEKDREQNSSDDNVNTSVDKAEFSANMNEEFPALSVANKNSNPNEIRNEENTGGNKIQSNSENDTNKASKNTTKVWDNKVWTDKSEEFESKLSLIPTAIEEGRDVVIFDDEMVNEGSVKWNLTLCGQFVGPKMNYLELKYNIGRMWARHIEDLNQVLESGIWLVNNRPLVVQLWNPSVNIVNTEPEVLPVWVKLYDVPLEAWTVKGLSAITSGLGKPLMMDKTTARMCHMGTGNIGYARVLVEIQANKELKDKIEIKYKSNGMTASWTKFVKVEYAWKPPRCSHCNVFGHTDNNCGSVLRNEVECQVSNDARKENSGRNNEVNIEDEFNKVEKNKKKKNGMDQGQNRMQMQYKGNVWQKKVNNQNGKDVEKNAGKDKIQQDKNVGNARHKVDNNNTGTTNAKSPNKIWRTTEKNIEELRKSANKYAVISDLVEDEVLESQVLSNKEVVDKFVKNQRQPGLEEEATWTPEMYLYFKEQWEPMWTKLIVKWAWVSNMRESLRGCRIIVGWNTNDVNVNLIHSSRLYMLCIVESIASSRRIVNNNPWILMGDWNVSLNPEDHSEGGACKTNDMVDFQERIDNIEVGDINCSEFILHGLKVGLTQAVEF</sequence>
<dbReference type="STRING" id="35608.A0A2U1KUI9"/>
<feature type="compositionally biased region" description="Basic and acidic residues" evidence="1">
    <location>
        <begin position="431"/>
        <end position="444"/>
    </location>
</feature>
<keyword evidence="3" id="KW-1185">Reference proteome</keyword>
<organism evidence="2 3">
    <name type="scientific">Artemisia annua</name>
    <name type="common">Sweet wormwood</name>
    <dbReference type="NCBI Taxonomy" id="35608"/>
    <lineage>
        <taxon>Eukaryota</taxon>
        <taxon>Viridiplantae</taxon>
        <taxon>Streptophyta</taxon>
        <taxon>Embryophyta</taxon>
        <taxon>Tracheophyta</taxon>
        <taxon>Spermatophyta</taxon>
        <taxon>Magnoliopsida</taxon>
        <taxon>eudicotyledons</taxon>
        <taxon>Gunneridae</taxon>
        <taxon>Pentapetalae</taxon>
        <taxon>asterids</taxon>
        <taxon>campanulids</taxon>
        <taxon>Asterales</taxon>
        <taxon>Asteraceae</taxon>
        <taxon>Asteroideae</taxon>
        <taxon>Anthemideae</taxon>
        <taxon>Artemisiinae</taxon>
        <taxon>Artemisia</taxon>
    </lineage>
</organism>
<feature type="compositionally biased region" description="Polar residues" evidence="1">
    <location>
        <begin position="101"/>
        <end position="135"/>
    </location>
</feature>
<evidence type="ECO:0000313" key="2">
    <source>
        <dbReference type="EMBL" id="PWA40382.1"/>
    </source>
</evidence>
<evidence type="ECO:0000256" key="1">
    <source>
        <dbReference type="SAM" id="MobiDB-lite"/>
    </source>
</evidence>
<dbReference type="OrthoDB" id="1302923at2759"/>
<dbReference type="EMBL" id="PKPP01013832">
    <property type="protein sequence ID" value="PWA40382.1"/>
    <property type="molecule type" value="Genomic_DNA"/>
</dbReference>
<feature type="compositionally biased region" description="Polar residues" evidence="1">
    <location>
        <begin position="457"/>
        <end position="467"/>
    </location>
</feature>
<proteinExistence type="predicted"/>
<name>A0A2U1KUI9_ARTAN</name>
<gene>
    <name evidence="2" type="ORF">CTI12_AA568030</name>
</gene>
<feature type="compositionally biased region" description="Basic and acidic residues" evidence="1">
    <location>
        <begin position="62"/>
        <end position="72"/>
    </location>
</feature>
<reference evidence="2 3" key="1">
    <citation type="journal article" date="2018" name="Mol. Plant">
        <title>The genome of Artemisia annua provides insight into the evolution of Asteraceae family and artemisinin biosynthesis.</title>
        <authorList>
            <person name="Shen Q."/>
            <person name="Zhang L."/>
            <person name="Liao Z."/>
            <person name="Wang S."/>
            <person name="Yan T."/>
            <person name="Shi P."/>
            <person name="Liu M."/>
            <person name="Fu X."/>
            <person name="Pan Q."/>
            <person name="Wang Y."/>
            <person name="Lv Z."/>
            <person name="Lu X."/>
            <person name="Zhang F."/>
            <person name="Jiang W."/>
            <person name="Ma Y."/>
            <person name="Chen M."/>
            <person name="Hao X."/>
            <person name="Li L."/>
            <person name="Tang Y."/>
            <person name="Lv G."/>
            <person name="Zhou Y."/>
            <person name="Sun X."/>
            <person name="Brodelius P.E."/>
            <person name="Rose J.K.C."/>
            <person name="Tang K."/>
        </authorList>
    </citation>
    <scope>NUCLEOTIDE SEQUENCE [LARGE SCALE GENOMIC DNA]</scope>
    <source>
        <strain evidence="3">cv. Huhao1</strain>
        <tissue evidence="2">Leaf</tissue>
    </source>
</reference>
<protein>
    <submittedName>
        <fullName evidence="2">Uncharacterized protein</fullName>
    </submittedName>
</protein>
<dbReference type="PANTHER" id="PTHR31286">
    <property type="entry name" value="GLYCINE-RICH CELL WALL STRUCTURAL PROTEIN 1.8-LIKE"/>
    <property type="match status" value="1"/>
</dbReference>
<feature type="compositionally biased region" description="Basic and acidic residues" evidence="1">
    <location>
        <begin position="30"/>
        <end position="55"/>
    </location>
</feature>